<comment type="similarity">
    <text evidence="2">Belongs to the CYRI family.</text>
</comment>
<evidence type="ECO:0000256" key="5">
    <source>
        <dbReference type="SAM" id="Phobius"/>
    </source>
</evidence>
<dbReference type="Pfam" id="PF07159">
    <property type="entry name" value="CYRIA-B_Rac1-bd"/>
    <property type="match status" value="1"/>
</dbReference>
<evidence type="ECO:0000259" key="6">
    <source>
        <dbReference type="Pfam" id="PF07159"/>
    </source>
</evidence>
<name>A0ABV0S7G8_9TELE</name>
<dbReference type="InterPro" id="IPR009828">
    <property type="entry name" value="CYRIA/CYRIB_Rac1-bd"/>
</dbReference>
<comment type="subcellular location">
    <subcellularLocation>
        <location evidence="1">Membrane</location>
        <topology evidence="1">Lipid-anchor</topology>
    </subcellularLocation>
</comment>
<reference evidence="7 8" key="1">
    <citation type="submission" date="2021-06" db="EMBL/GenBank/DDBJ databases">
        <authorList>
            <person name="Palmer J.M."/>
        </authorList>
    </citation>
    <scope>NUCLEOTIDE SEQUENCE [LARGE SCALE GENOMIC DNA]</scope>
    <source>
        <strain evidence="7 8">XC_2019</strain>
        <tissue evidence="7">Muscle</tissue>
    </source>
</reference>
<gene>
    <name evidence="7" type="ORF">XENOCAPTIV_004739</name>
</gene>
<dbReference type="PANTHER" id="PTHR12422">
    <property type="entry name" value="GH09096P"/>
    <property type="match status" value="1"/>
</dbReference>
<dbReference type="Proteomes" id="UP001434883">
    <property type="component" value="Unassembled WGS sequence"/>
</dbReference>
<keyword evidence="5" id="KW-1133">Transmembrane helix</keyword>
<protein>
    <recommendedName>
        <fullName evidence="6">CYRIA/CYRIB Rac1 binding domain-containing protein</fullName>
    </recommendedName>
</protein>
<dbReference type="EMBL" id="JAHRIN010068726">
    <property type="protein sequence ID" value="MEQ2215713.1"/>
    <property type="molecule type" value="Genomic_DNA"/>
</dbReference>
<sequence length="195" mass="21759">MTQFQVAQGSGRAGSYQAVCAPRRSGLAEQPELCRSELQAAERWQQRTRGRLAVMMHIIGLGEESLDQHSREQREPVTSPGKMGGVKMRLFLLTFIYIIGELFIKLSMIADDLMVFSRAVISFITGEGVNMNKMMGDFVLVTSLVLSFADAQPTEAERDVWEEVDVVLKDAKGILDELQSYKGAGQEIREVQMLV</sequence>
<evidence type="ECO:0000256" key="3">
    <source>
        <dbReference type="ARBA" id="ARBA00023136"/>
    </source>
</evidence>
<keyword evidence="8" id="KW-1185">Reference proteome</keyword>
<evidence type="ECO:0000313" key="8">
    <source>
        <dbReference type="Proteomes" id="UP001434883"/>
    </source>
</evidence>
<keyword evidence="3 5" id="KW-0472">Membrane</keyword>
<comment type="caution">
    <text evidence="7">The sequence shown here is derived from an EMBL/GenBank/DDBJ whole genome shotgun (WGS) entry which is preliminary data.</text>
</comment>
<evidence type="ECO:0000256" key="2">
    <source>
        <dbReference type="ARBA" id="ARBA00005778"/>
    </source>
</evidence>
<evidence type="ECO:0000256" key="4">
    <source>
        <dbReference type="ARBA" id="ARBA00023288"/>
    </source>
</evidence>
<evidence type="ECO:0000313" key="7">
    <source>
        <dbReference type="EMBL" id="MEQ2215713.1"/>
    </source>
</evidence>
<feature type="domain" description="CYRIA/CYRIB Rac1 binding" evidence="6">
    <location>
        <begin position="145"/>
        <end position="190"/>
    </location>
</feature>
<proteinExistence type="inferred from homology"/>
<dbReference type="InterPro" id="IPR039789">
    <property type="entry name" value="CYRI"/>
</dbReference>
<evidence type="ECO:0000256" key="1">
    <source>
        <dbReference type="ARBA" id="ARBA00004635"/>
    </source>
</evidence>
<keyword evidence="5" id="KW-0812">Transmembrane</keyword>
<keyword evidence="4" id="KW-0449">Lipoprotein</keyword>
<organism evidence="7 8">
    <name type="scientific">Xenoophorus captivus</name>
    <dbReference type="NCBI Taxonomy" id="1517983"/>
    <lineage>
        <taxon>Eukaryota</taxon>
        <taxon>Metazoa</taxon>
        <taxon>Chordata</taxon>
        <taxon>Craniata</taxon>
        <taxon>Vertebrata</taxon>
        <taxon>Euteleostomi</taxon>
        <taxon>Actinopterygii</taxon>
        <taxon>Neopterygii</taxon>
        <taxon>Teleostei</taxon>
        <taxon>Neoteleostei</taxon>
        <taxon>Acanthomorphata</taxon>
        <taxon>Ovalentaria</taxon>
        <taxon>Atherinomorphae</taxon>
        <taxon>Cyprinodontiformes</taxon>
        <taxon>Goodeidae</taxon>
        <taxon>Xenoophorus</taxon>
    </lineage>
</organism>
<accession>A0ABV0S7G8</accession>
<feature type="transmembrane region" description="Helical" evidence="5">
    <location>
        <begin position="90"/>
        <end position="110"/>
    </location>
</feature>